<dbReference type="Pfam" id="PF08395">
    <property type="entry name" value="7tm_7"/>
    <property type="match status" value="1"/>
</dbReference>
<comment type="similarity">
    <text evidence="8">Belongs to the insect chemoreceptor superfamily. Gustatory receptor (GR) family.</text>
</comment>
<dbReference type="InterPro" id="IPR013604">
    <property type="entry name" value="7TM_chemorcpt"/>
</dbReference>
<comment type="function">
    <text evidence="8">Gustatory receptor which mediates acceptance or avoidance behavior, depending on its substrates.</text>
</comment>
<dbReference type="GO" id="GO:0007635">
    <property type="term" value="P:chemosensory behavior"/>
    <property type="evidence" value="ECO:0007669"/>
    <property type="project" value="TreeGrafter"/>
</dbReference>
<evidence type="ECO:0000256" key="8">
    <source>
        <dbReference type="RuleBase" id="RU363108"/>
    </source>
</evidence>
<dbReference type="GO" id="GO:0007165">
    <property type="term" value="P:signal transduction"/>
    <property type="evidence" value="ECO:0007669"/>
    <property type="project" value="UniProtKB-KW"/>
</dbReference>
<keyword evidence="10" id="KW-1185">Reference proteome</keyword>
<keyword evidence="6 8" id="KW-0675">Receptor</keyword>
<dbReference type="PANTHER" id="PTHR21143">
    <property type="entry name" value="INVERTEBRATE GUSTATORY RECEPTOR"/>
    <property type="match status" value="1"/>
</dbReference>
<keyword evidence="4 8" id="KW-1133">Transmembrane helix</keyword>
<keyword evidence="2 8" id="KW-1003">Cell membrane</keyword>
<feature type="transmembrane region" description="Helical" evidence="8">
    <location>
        <begin position="27"/>
        <end position="45"/>
    </location>
</feature>
<proteinExistence type="inferred from homology"/>
<evidence type="ECO:0000313" key="10">
    <source>
        <dbReference type="Proteomes" id="UP000466442"/>
    </source>
</evidence>
<dbReference type="GO" id="GO:0050909">
    <property type="term" value="P:sensory perception of taste"/>
    <property type="evidence" value="ECO:0007669"/>
    <property type="project" value="InterPro"/>
</dbReference>
<gene>
    <name evidence="9" type="ORF">GE061_003480</name>
</gene>
<organism evidence="9 10">
    <name type="scientific">Apolygus lucorum</name>
    <name type="common">Small green plant bug</name>
    <name type="synonym">Lygocoris lucorum</name>
    <dbReference type="NCBI Taxonomy" id="248454"/>
    <lineage>
        <taxon>Eukaryota</taxon>
        <taxon>Metazoa</taxon>
        <taxon>Ecdysozoa</taxon>
        <taxon>Arthropoda</taxon>
        <taxon>Hexapoda</taxon>
        <taxon>Insecta</taxon>
        <taxon>Pterygota</taxon>
        <taxon>Neoptera</taxon>
        <taxon>Paraneoptera</taxon>
        <taxon>Hemiptera</taxon>
        <taxon>Heteroptera</taxon>
        <taxon>Panheteroptera</taxon>
        <taxon>Cimicomorpha</taxon>
        <taxon>Miridae</taxon>
        <taxon>Mirini</taxon>
        <taxon>Apolygus</taxon>
    </lineage>
</organism>
<comment type="caution">
    <text evidence="8">Lacks conserved residue(s) required for the propagation of feature annotation.</text>
</comment>
<dbReference type="EMBL" id="WIXP02000011">
    <property type="protein sequence ID" value="KAF6203067.1"/>
    <property type="molecule type" value="Genomic_DNA"/>
</dbReference>
<dbReference type="GO" id="GO:0030425">
    <property type="term" value="C:dendrite"/>
    <property type="evidence" value="ECO:0007669"/>
    <property type="project" value="TreeGrafter"/>
</dbReference>
<dbReference type="PANTHER" id="PTHR21143:SF133">
    <property type="entry name" value="GUSTATORY AND PHEROMONE RECEPTOR 32A-RELATED"/>
    <property type="match status" value="1"/>
</dbReference>
<evidence type="ECO:0000256" key="7">
    <source>
        <dbReference type="ARBA" id="ARBA00023224"/>
    </source>
</evidence>
<evidence type="ECO:0000256" key="3">
    <source>
        <dbReference type="ARBA" id="ARBA00022692"/>
    </source>
</evidence>
<keyword evidence="3 8" id="KW-0812">Transmembrane</keyword>
<keyword evidence="7 8" id="KW-0807">Transducer</keyword>
<comment type="subcellular location">
    <subcellularLocation>
        <location evidence="1 8">Cell membrane</location>
        <topology evidence="1 8">Multi-pass membrane protein</topology>
    </subcellularLocation>
</comment>
<dbReference type="Proteomes" id="UP000466442">
    <property type="component" value="Unassembled WGS sequence"/>
</dbReference>
<dbReference type="OrthoDB" id="8183114at2759"/>
<dbReference type="GO" id="GO:0005886">
    <property type="term" value="C:plasma membrane"/>
    <property type="evidence" value="ECO:0007669"/>
    <property type="project" value="UniProtKB-SubCell"/>
</dbReference>
<dbReference type="GO" id="GO:0030424">
    <property type="term" value="C:axon"/>
    <property type="evidence" value="ECO:0007669"/>
    <property type="project" value="TreeGrafter"/>
</dbReference>
<name>A0A6A4JV55_APOLU</name>
<evidence type="ECO:0000256" key="6">
    <source>
        <dbReference type="ARBA" id="ARBA00023170"/>
    </source>
</evidence>
<protein>
    <recommendedName>
        <fullName evidence="8">Gustatory receptor</fullName>
    </recommendedName>
</protein>
<feature type="transmembrane region" description="Helical" evidence="8">
    <location>
        <begin position="227"/>
        <end position="254"/>
    </location>
</feature>
<evidence type="ECO:0000256" key="2">
    <source>
        <dbReference type="ARBA" id="ARBA00022475"/>
    </source>
</evidence>
<evidence type="ECO:0000256" key="5">
    <source>
        <dbReference type="ARBA" id="ARBA00023136"/>
    </source>
</evidence>
<comment type="caution">
    <text evidence="9">The sequence shown here is derived from an EMBL/GenBank/DDBJ whole genome shotgun (WGS) entry which is preliminary data.</text>
</comment>
<evidence type="ECO:0000256" key="1">
    <source>
        <dbReference type="ARBA" id="ARBA00004651"/>
    </source>
</evidence>
<evidence type="ECO:0000256" key="4">
    <source>
        <dbReference type="ARBA" id="ARBA00022989"/>
    </source>
</evidence>
<dbReference type="AlphaFoldDB" id="A0A6A4JV55"/>
<dbReference type="GO" id="GO:0008049">
    <property type="term" value="P:male courtship behavior"/>
    <property type="evidence" value="ECO:0007669"/>
    <property type="project" value="TreeGrafter"/>
</dbReference>
<evidence type="ECO:0000313" key="9">
    <source>
        <dbReference type="EMBL" id="KAF6203067.1"/>
    </source>
</evidence>
<keyword evidence="5 8" id="KW-0472">Membrane</keyword>
<reference evidence="9" key="1">
    <citation type="journal article" date="2021" name="Mol. Ecol. Resour.">
        <title>Apolygus lucorum genome provides insights into omnivorousness and mesophyll feeding.</title>
        <authorList>
            <person name="Liu Y."/>
            <person name="Liu H."/>
            <person name="Wang H."/>
            <person name="Huang T."/>
            <person name="Liu B."/>
            <person name="Yang B."/>
            <person name="Yin L."/>
            <person name="Li B."/>
            <person name="Zhang Y."/>
            <person name="Zhang S."/>
            <person name="Jiang F."/>
            <person name="Zhang X."/>
            <person name="Ren Y."/>
            <person name="Wang B."/>
            <person name="Wang S."/>
            <person name="Lu Y."/>
            <person name="Wu K."/>
            <person name="Fan W."/>
            <person name="Wang G."/>
        </authorList>
    </citation>
    <scope>NUCLEOTIDE SEQUENCE</scope>
    <source>
        <strain evidence="9">12Hb</strain>
    </source>
</reference>
<sequence length="326" mass="37447">MVCLAYEGYSWYSAPGSSPWVPSSSAWYFKIFSYPPVFFVFLSHVTQNFVCKKRIIGLFEAIVEIETSLESLSSVEYVHAGRQRKILVFMMMVKVFNLCGIQDCWTYEWSCLKVVKLLAVVMSRITLVMIKFQFAITLHALRDLVLNMTTLIRRGSKHTGSPVTCLDVERLLRLYNRICSVSQTVNDFYSYQLLGVIVMDYVNINVNAYRIVTYFSSFFNDEEPLSLFWLFVRFMGFAQSTFVLFIIVGACAALQNAAEQFNKALYRQVVSGVNHELQYNEILSAHLTVARSPIFTACGFFYLNYEMIYSVCASNVTFIVLALQMF</sequence>
<accession>A0A6A4JV55</accession>
<dbReference type="GO" id="GO:0043025">
    <property type="term" value="C:neuronal cell body"/>
    <property type="evidence" value="ECO:0007669"/>
    <property type="project" value="TreeGrafter"/>
</dbReference>